<evidence type="ECO:0000256" key="10">
    <source>
        <dbReference type="ARBA" id="ARBA00023136"/>
    </source>
</evidence>
<evidence type="ECO:0000256" key="2">
    <source>
        <dbReference type="ARBA" id="ARBA00022448"/>
    </source>
</evidence>
<feature type="domain" description="Ion transport" evidence="13">
    <location>
        <begin position="17"/>
        <end position="230"/>
    </location>
</feature>
<evidence type="ECO:0000256" key="12">
    <source>
        <dbReference type="SAM" id="Phobius"/>
    </source>
</evidence>
<accession>A0A368KLW6</accession>
<dbReference type="InterPro" id="IPR028325">
    <property type="entry name" value="VG_K_chnl"/>
</dbReference>
<evidence type="ECO:0000256" key="3">
    <source>
        <dbReference type="ARBA" id="ARBA00022538"/>
    </source>
</evidence>
<keyword evidence="8 12" id="KW-1133">Transmembrane helix</keyword>
<evidence type="ECO:0000256" key="1">
    <source>
        <dbReference type="ARBA" id="ARBA00004141"/>
    </source>
</evidence>
<evidence type="ECO:0000256" key="9">
    <source>
        <dbReference type="ARBA" id="ARBA00023065"/>
    </source>
</evidence>
<name>A0A368KLW6_9BACT</name>
<keyword evidence="2" id="KW-0813">Transport</keyword>
<feature type="transmembrane region" description="Helical" evidence="12">
    <location>
        <begin position="140"/>
        <end position="159"/>
    </location>
</feature>
<proteinExistence type="predicted"/>
<keyword evidence="11" id="KW-0407">Ion channel</keyword>
<dbReference type="SUPFAM" id="SSF81324">
    <property type="entry name" value="Voltage-gated potassium channels"/>
    <property type="match status" value="1"/>
</dbReference>
<evidence type="ECO:0000259" key="13">
    <source>
        <dbReference type="Pfam" id="PF00520"/>
    </source>
</evidence>
<dbReference type="InterPro" id="IPR027359">
    <property type="entry name" value="Volt_channel_dom_sf"/>
</dbReference>
<keyword evidence="6" id="KW-0851">Voltage-gated channel</keyword>
<dbReference type="Gene3D" id="1.10.287.70">
    <property type="match status" value="1"/>
</dbReference>
<evidence type="ECO:0000256" key="8">
    <source>
        <dbReference type="ARBA" id="ARBA00022989"/>
    </source>
</evidence>
<reference evidence="14 15" key="1">
    <citation type="submission" date="2018-07" db="EMBL/GenBank/DDBJ databases">
        <title>Comparative genomes isolates from brazilian mangrove.</title>
        <authorList>
            <person name="De Araujo J.E."/>
            <person name="Taketani R.G."/>
            <person name="Silva M.C.P."/>
            <person name="Lourenco M.V."/>
            <person name="Oliveira V.M."/>
            <person name="Andreote F.D."/>
        </authorList>
    </citation>
    <scope>NUCLEOTIDE SEQUENCE [LARGE SCALE GENOMIC DNA]</scope>
    <source>
        <strain evidence="14 15">HEX PRIS-MGV</strain>
    </source>
</reference>
<evidence type="ECO:0000313" key="15">
    <source>
        <dbReference type="Proteomes" id="UP000253562"/>
    </source>
</evidence>
<comment type="subcellular location">
    <subcellularLocation>
        <location evidence="1">Membrane</location>
        <topology evidence="1">Multi-pass membrane protein</topology>
    </subcellularLocation>
</comment>
<keyword evidence="3" id="KW-0633">Potassium transport</keyword>
<dbReference type="Pfam" id="PF00520">
    <property type="entry name" value="Ion_trans"/>
    <property type="match status" value="1"/>
</dbReference>
<keyword evidence="4 12" id="KW-0812">Transmembrane</keyword>
<dbReference type="PANTHER" id="PTHR11537">
    <property type="entry name" value="VOLTAGE-GATED POTASSIUM CHANNEL"/>
    <property type="match status" value="1"/>
</dbReference>
<dbReference type="GO" id="GO:0005249">
    <property type="term" value="F:voltage-gated potassium channel activity"/>
    <property type="evidence" value="ECO:0007669"/>
    <property type="project" value="InterPro"/>
</dbReference>
<dbReference type="AlphaFoldDB" id="A0A368KLW6"/>
<dbReference type="PANTHER" id="PTHR11537:SF254">
    <property type="entry name" value="POTASSIUM VOLTAGE-GATED CHANNEL PROTEIN SHAB"/>
    <property type="match status" value="1"/>
</dbReference>
<sequence length="248" mass="27734">MPTLKQIVEKHDTPAGRIFDFSILAMVVVTLFSYSLSTIPNLSATGRIWLSRLETLSFAVFSLEYLLRIYVATPKRKYIFSFFGLIDLLAILPFFIGFSVDLRSIRALRLLRLFRILKLARYSAAVRRFHRALIIAKEEIILFLSAALIILYLAAVGIYQFENEAQPESFGSVFHCLWWAVATLTTVGYGDVYPVTIGGRIFTFVILVIGLGVISVPAGLVATALAQARKLEDAQNQPPVPDETNNEV</sequence>
<evidence type="ECO:0000256" key="7">
    <source>
        <dbReference type="ARBA" id="ARBA00022958"/>
    </source>
</evidence>
<evidence type="ECO:0000256" key="6">
    <source>
        <dbReference type="ARBA" id="ARBA00022882"/>
    </source>
</evidence>
<dbReference type="Gene3D" id="1.20.120.350">
    <property type="entry name" value="Voltage-gated potassium channels. Chain C"/>
    <property type="match status" value="1"/>
</dbReference>
<feature type="transmembrane region" description="Helical" evidence="12">
    <location>
        <begin position="79"/>
        <end position="100"/>
    </location>
</feature>
<keyword evidence="7" id="KW-0630">Potassium</keyword>
<dbReference type="OrthoDB" id="9810759at2"/>
<dbReference type="EMBL" id="QPEX01000044">
    <property type="protein sequence ID" value="RCS42216.1"/>
    <property type="molecule type" value="Genomic_DNA"/>
</dbReference>
<evidence type="ECO:0000256" key="5">
    <source>
        <dbReference type="ARBA" id="ARBA00022826"/>
    </source>
</evidence>
<evidence type="ECO:0000313" key="14">
    <source>
        <dbReference type="EMBL" id="RCS42216.1"/>
    </source>
</evidence>
<organism evidence="14 15">
    <name type="scientific">Bremerella cremea</name>
    <dbReference type="NCBI Taxonomy" id="1031537"/>
    <lineage>
        <taxon>Bacteria</taxon>
        <taxon>Pseudomonadati</taxon>
        <taxon>Planctomycetota</taxon>
        <taxon>Planctomycetia</taxon>
        <taxon>Pirellulales</taxon>
        <taxon>Pirellulaceae</taxon>
        <taxon>Bremerella</taxon>
    </lineage>
</organism>
<feature type="transmembrane region" description="Helical" evidence="12">
    <location>
        <begin position="21"/>
        <end position="42"/>
    </location>
</feature>
<keyword evidence="10 12" id="KW-0472">Membrane</keyword>
<evidence type="ECO:0000256" key="11">
    <source>
        <dbReference type="ARBA" id="ARBA00023303"/>
    </source>
</evidence>
<dbReference type="RefSeq" id="WP_114371694.1">
    <property type="nucleotide sequence ID" value="NZ_QPEX01000044.1"/>
</dbReference>
<feature type="transmembrane region" description="Helical" evidence="12">
    <location>
        <begin position="201"/>
        <end position="226"/>
    </location>
</feature>
<dbReference type="PRINTS" id="PR00169">
    <property type="entry name" value="KCHANNEL"/>
</dbReference>
<dbReference type="Proteomes" id="UP000253562">
    <property type="component" value="Unassembled WGS sequence"/>
</dbReference>
<feature type="transmembrane region" description="Helical" evidence="12">
    <location>
        <begin position="171"/>
        <end position="189"/>
    </location>
</feature>
<protein>
    <submittedName>
        <fullName evidence="14">Ion transporter</fullName>
    </submittedName>
</protein>
<keyword evidence="5" id="KW-0631">Potassium channel</keyword>
<gene>
    <name evidence="14" type="ORF">DTL42_20535</name>
</gene>
<comment type="caution">
    <text evidence="14">The sequence shown here is derived from an EMBL/GenBank/DDBJ whole genome shotgun (WGS) entry which is preliminary data.</text>
</comment>
<keyword evidence="9" id="KW-0406">Ion transport</keyword>
<dbReference type="GO" id="GO:0001508">
    <property type="term" value="P:action potential"/>
    <property type="evidence" value="ECO:0007669"/>
    <property type="project" value="TreeGrafter"/>
</dbReference>
<dbReference type="InterPro" id="IPR005821">
    <property type="entry name" value="Ion_trans_dom"/>
</dbReference>
<evidence type="ECO:0000256" key="4">
    <source>
        <dbReference type="ARBA" id="ARBA00022692"/>
    </source>
</evidence>
<dbReference type="GO" id="GO:0008076">
    <property type="term" value="C:voltage-gated potassium channel complex"/>
    <property type="evidence" value="ECO:0007669"/>
    <property type="project" value="InterPro"/>
</dbReference>